<accession>A0A966L7B8</accession>
<name>A0A966L7B8_MICAE</name>
<proteinExistence type="predicted"/>
<dbReference type="EMBL" id="JAADAI010000271">
    <property type="protein sequence ID" value="NCS58644.1"/>
    <property type="molecule type" value="Genomic_DNA"/>
</dbReference>
<protein>
    <submittedName>
        <fullName evidence="1">Uncharacterized protein</fullName>
    </submittedName>
</protein>
<evidence type="ECO:0000313" key="2">
    <source>
        <dbReference type="Proteomes" id="UP000799330"/>
    </source>
</evidence>
<reference evidence="1" key="1">
    <citation type="journal article" date="2019" name="Mol. Ecol.">
        <title>Genome evolution and host-microbiome shifts correspond with intraspecific niche divergence within harmful algal bloom-forming Microcystis aeruginosa.</title>
        <authorList>
            <person name="Jackrel S.L."/>
            <person name="White J.D."/>
            <person name="Evans J.T."/>
            <person name="Buffin K."/>
            <person name="Hayden K."/>
            <person name="Sarnelle O."/>
            <person name="Denef V.J."/>
        </authorList>
    </citation>
    <scope>NUCLEOTIDE SEQUENCE</scope>
    <source>
        <strain evidence="1">G11-04</strain>
    </source>
</reference>
<sequence length="222" mass="25570">MSQSQAIRIIGVNNMTSKNINELTEIYLSNPSLPSAKMLEILQQRLACKSANEQIQIIRQEHQYLLDKSFYEKQQKLHQLRTEAESLLAYPRSINSPNPSYFLSINTLHEELKFAKAQVKNCEDSIAKVKNFQSDFKSALRTSFYLSGNEPDKKTVDELLDEIGIKECLNILQEEEKKWQDQVNKLKLELAGLPIVTLHRQSNLETFQDNNHNNGDTNDDTE</sequence>
<evidence type="ECO:0000313" key="1">
    <source>
        <dbReference type="EMBL" id="NCS58644.1"/>
    </source>
</evidence>
<dbReference type="AlphaFoldDB" id="A0A966L7B8"/>
<dbReference type="Proteomes" id="UP000799330">
    <property type="component" value="Unassembled WGS sequence"/>
</dbReference>
<comment type="caution">
    <text evidence="1">The sequence shown here is derived from an EMBL/GenBank/DDBJ whole genome shotgun (WGS) entry which is preliminary data.</text>
</comment>
<gene>
    <name evidence="1" type="ORF">GPJ16_17770</name>
</gene>
<organism evidence="1 2">
    <name type="scientific">Microcystis aeruginosa G11-04</name>
    <dbReference type="NCBI Taxonomy" id="2685956"/>
    <lineage>
        <taxon>Bacteria</taxon>
        <taxon>Bacillati</taxon>
        <taxon>Cyanobacteriota</taxon>
        <taxon>Cyanophyceae</taxon>
        <taxon>Oscillatoriophycideae</taxon>
        <taxon>Chroococcales</taxon>
        <taxon>Microcystaceae</taxon>
        <taxon>Microcystis</taxon>
    </lineage>
</organism>